<dbReference type="OrthoDB" id="9950898at2"/>
<keyword evidence="3" id="KW-1185">Reference proteome</keyword>
<feature type="region of interest" description="Disordered" evidence="1">
    <location>
        <begin position="39"/>
        <end position="64"/>
    </location>
</feature>
<sequence length="64" mass="7068">MSIVTFAGTGSHVAGWRSHTVAMPLRGVVVCEQQVSEPLSSRLRQRDLLPTDPQRTSAPRRWGP</sequence>
<dbReference type="AlphaFoldDB" id="A0A2U1F8I9"/>
<name>A0A2U1F8I9_9PSEU</name>
<evidence type="ECO:0000313" key="3">
    <source>
        <dbReference type="Proteomes" id="UP000245639"/>
    </source>
</evidence>
<evidence type="ECO:0000256" key="1">
    <source>
        <dbReference type="SAM" id="MobiDB-lite"/>
    </source>
</evidence>
<protein>
    <submittedName>
        <fullName evidence="2">Uncharacterized protein</fullName>
    </submittedName>
</protein>
<organism evidence="2 3">
    <name type="scientific">Actinomycetospora cinnamomea</name>
    <dbReference type="NCBI Taxonomy" id="663609"/>
    <lineage>
        <taxon>Bacteria</taxon>
        <taxon>Bacillati</taxon>
        <taxon>Actinomycetota</taxon>
        <taxon>Actinomycetes</taxon>
        <taxon>Pseudonocardiales</taxon>
        <taxon>Pseudonocardiaceae</taxon>
        <taxon>Actinomycetospora</taxon>
    </lineage>
</organism>
<comment type="caution">
    <text evidence="2">The sequence shown here is derived from an EMBL/GenBank/DDBJ whole genome shotgun (WGS) entry which is preliminary data.</text>
</comment>
<proteinExistence type="predicted"/>
<gene>
    <name evidence="2" type="ORF">C8D89_10888</name>
</gene>
<reference evidence="2 3" key="1">
    <citation type="submission" date="2018-04" db="EMBL/GenBank/DDBJ databases">
        <title>Genomic Encyclopedia of Type Strains, Phase IV (KMG-IV): sequencing the most valuable type-strain genomes for metagenomic binning, comparative biology and taxonomic classification.</title>
        <authorList>
            <person name="Goeker M."/>
        </authorList>
    </citation>
    <scope>NUCLEOTIDE SEQUENCE [LARGE SCALE GENOMIC DNA]</scope>
    <source>
        <strain evidence="2 3">DSM 45771</strain>
    </source>
</reference>
<dbReference type="RefSeq" id="WP_116709206.1">
    <property type="nucleotide sequence ID" value="NZ_QEKW01000008.1"/>
</dbReference>
<dbReference type="EMBL" id="QEKW01000008">
    <property type="protein sequence ID" value="PVZ08491.1"/>
    <property type="molecule type" value="Genomic_DNA"/>
</dbReference>
<accession>A0A2U1F8I9</accession>
<dbReference type="Proteomes" id="UP000245639">
    <property type="component" value="Unassembled WGS sequence"/>
</dbReference>
<evidence type="ECO:0000313" key="2">
    <source>
        <dbReference type="EMBL" id="PVZ08491.1"/>
    </source>
</evidence>